<feature type="region of interest" description="G3" evidence="8">
    <location>
        <begin position="64"/>
        <end position="67"/>
    </location>
</feature>
<dbReference type="Gene3D" id="3.40.50.300">
    <property type="entry name" value="P-loop containing nucleotide triphosphate hydrolases"/>
    <property type="match status" value="1"/>
</dbReference>
<dbReference type="NCBIfam" id="NF000908">
    <property type="entry name" value="PRK00089.1"/>
    <property type="match status" value="1"/>
</dbReference>
<dbReference type="RefSeq" id="WP_147798173.1">
    <property type="nucleotide sequence ID" value="NZ_VPFL01000001.1"/>
</dbReference>
<dbReference type="Gene3D" id="3.30.300.20">
    <property type="match status" value="1"/>
</dbReference>
<comment type="subcellular location">
    <subcellularLocation>
        <location evidence="7">Cytoplasm</location>
    </subcellularLocation>
    <subcellularLocation>
        <location evidence="7">Cell membrane</location>
        <topology evidence="7">Peripheral membrane protein</topology>
    </subcellularLocation>
</comment>
<dbReference type="GO" id="GO:0003924">
    <property type="term" value="F:GTPase activity"/>
    <property type="evidence" value="ECO:0007669"/>
    <property type="project" value="UniProtKB-UniRule"/>
</dbReference>
<dbReference type="PANTHER" id="PTHR42698:SF1">
    <property type="entry name" value="GTPASE ERA, MITOCHONDRIAL"/>
    <property type="match status" value="1"/>
</dbReference>
<dbReference type="FunCoup" id="A0A5C7F214">
    <property type="interactions" value="546"/>
</dbReference>
<dbReference type="SUPFAM" id="SSF54814">
    <property type="entry name" value="Prokaryotic type KH domain (KH-domain type II)"/>
    <property type="match status" value="1"/>
</dbReference>
<dbReference type="NCBIfam" id="TIGR00436">
    <property type="entry name" value="era"/>
    <property type="match status" value="1"/>
</dbReference>
<dbReference type="InterPro" id="IPR030388">
    <property type="entry name" value="G_ERA_dom"/>
</dbReference>
<dbReference type="AlphaFoldDB" id="A0A5C7F214"/>
<evidence type="ECO:0000256" key="4">
    <source>
        <dbReference type="ARBA" id="ARBA00022741"/>
    </source>
</evidence>
<proteinExistence type="inferred from homology"/>
<dbReference type="Pfam" id="PF07650">
    <property type="entry name" value="KH_2"/>
    <property type="match status" value="1"/>
</dbReference>
<comment type="subunit">
    <text evidence="7">Monomer.</text>
</comment>
<feature type="binding site" evidence="7">
    <location>
        <begin position="125"/>
        <end position="128"/>
    </location>
    <ligand>
        <name>GTP</name>
        <dbReference type="ChEBI" id="CHEBI:37565"/>
    </ligand>
</feature>
<keyword evidence="7" id="KW-0472">Membrane</keyword>
<dbReference type="FunFam" id="3.40.50.300:FF:000094">
    <property type="entry name" value="GTPase Era"/>
    <property type="match status" value="1"/>
</dbReference>
<feature type="domain" description="KH type-2" evidence="10">
    <location>
        <begin position="207"/>
        <end position="283"/>
    </location>
</feature>
<evidence type="ECO:0000313" key="13">
    <source>
        <dbReference type="Proteomes" id="UP000321201"/>
    </source>
</evidence>
<name>A0A5C7F214_9PROT</name>
<feature type="region of interest" description="G2" evidence="8">
    <location>
        <begin position="43"/>
        <end position="47"/>
    </location>
</feature>
<dbReference type="InterPro" id="IPR005662">
    <property type="entry name" value="GTPase_Era-like"/>
</dbReference>
<keyword evidence="7" id="KW-1003">Cell membrane</keyword>
<dbReference type="Proteomes" id="UP000321201">
    <property type="component" value="Unassembled WGS sequence"/>
</dbReference>
<dbReference type="PANTHER" id="PTHR42698">
    <property type="entry name" value="GTPASE ERA"/>
    <property type="match status" value="1"/>
</dbReference>
<dbReference type="InterPro" id="IPR004044">
    <property type="entry name" value="KH_dom_type_2"/>
</dbReference>
<accession>A0A5C7F214</accession>
<dbReference type="HAMAP" id="MF_00367">
    <property type="entry name" value="GTPase_Era"/>
    <property type="match status" value="1"/>
</dbReference>
<evidence type="ECO:0000256" key="8">
    <source>
        <dbReference type="PROSITE-ProRule" id="PRU01050"/>
    </source>
</evidence>
<keyword evidence="6 7" id="KW-0342">GTP-binding</keyword>
<dbReference type="PROSITE" id="PS50823">
    <property type="entry name" value="KH_TYPE_2"/>
    <property type="match status" value="1"/>
</dbReference>
<dbReference type="Pfam" id="PF01926">
    <property type="entry name" value="MMR_HSR1"/>
    <property type="match status" value="1"/>
</dbReference>
<keyword evidence="13" id="KW-1185">Reference proteome</keyword>
<dbReference type="InterPro" id="IPR009019">
    <property type="entry name" value="KH_sf_prok-type"/>
</dbReference>
<feature type="region of interest" description="G1" evidence="8">
    <location>
        <begin position="17"/>
        <end position="24"/>
    </location>
</feature>
<protein>
    <recommendedName>
        <fullName evidence="2 7">GTPase Era</fullName>
    </recommendedName>
</protein>
<dbReference type="PRINTS" id="PR00326">
    <property type="entry name" value="GTP1OBG"/>
</dbReference>
<evidence type="ECO:0000256" key="7">
    <source>
        <dbReference type="HAMAP-Rule" id="MF_00367"/>
    </source>
</evidence>
<comment type="similarity">
    <text evidence="1 7 8 9">Belongs to the TRAFAC class TrmE-Era-EngA-EngB-Septin-like GTPase superfamily. Era GTPase family.</text>
</comment>
<dbReference type="GO" id="GO:0000028">
    <property type="term" value="P:ribosomal small subunit assembly"/>
    <property type="evidence" value="ECO:0007669"/>
    <property type="project" value="TreeGrafter"/>
</dbReference>
<dbReference type="GO" id="GO:0005886">
    <property type="term" value="C:plasma membrane"/>
    <property type="evidence" value="ECO:0007669"/>
    <property type="project" value="UniProtKB-SubCell"/>
</dbReference>
<dbReference type="OrthoDB" id="5290574at2"/>
<dbReference type="EMBL" id="VPFL01000001">
    <property type="protein sequence ID" value="TXF13587.1"/>
    <property type="molecule type" value="Genomic_DNA"/>
</dbReference>
<dbReference type="GO" id="GO:0005525">
    <property type="term" value="F:GTP binding"/>
    <property type="evidence" value="ECO:0007669"/>
    <property type="project" value="UniProtKB-UniRule"/>
</dbReference>
<feature type="domain" description="Era-type G" evidence="11">
    <location>
        <begin position="9"/>
        <end position="176"/>
    </location>
</feature>
<evidence type="ECO:0000256" key="3">
    <source>
        <dbReference type="ARBA" id="ARBA00022517"/>
    </source>
</evidence>
<evidence type="ECO:0000256" key="1">
    <source>
        <dbReference type="ARBA" id="ARBA00007921"/>
    </source>
</evidence>
<organism evidence="12 13">
    <name type="scientific">Pelomicrobium methylotrophicum</name>
    <dbReference type="NCBI Taxonomy" id="2602750"/>
    <lineage>
        <taxon>Bacteria</taxon>
        <taxon>Pseudomonadati</taxon>
        <taxon>Pseudomonadota</taxon>
        <taxon>Hydrogenophilia</taxon>
        <taxon>Hydrogenophilia incertae sedis</taxon>
        <taxon>Pelomicrobium</taxon>
    </lineage>
</organism>
<dbReference type="CDD" id="cd04163">
    <property type="entry name" value="Era"/>
    <property type="match status" value="1"/>
</dbReference>
<evidence type="ECO:0000256" key="2">
    <source>
        <dbReference type="ARBA" id="ARBA00020484"/>
    </source>
</evidence>
<keyword evidence="7" id="KW-0699">rRNA-binding</keyword>
<gene>
    <name evidence="7" type="primary">era</name>
    <name evidence="12" type="ORF">FR698_00225</name>
</gene>
<dbReference type="CDD" id="cd22534">
    <property type="entry name" value="KH-II_Era"/>
    <property type="match status" value="1"/>
</dbReference>
<feature type="region of interest" description="G4" evidence="8">
    <location>
        <begin position="125"/>
        <end position="128"/>
    </location>
</feature>
<evidence type="ECO:0000256" key="5">
    <source>
        <dbReference type="ARBA" id="ARBA00022884"/>
    </source>
</evidence>
<dbReference type="InterPro" id="IPR006073">
    <property type="entry name" value="GTP-bd"/>
</dbReference>
<evidence type="ECO:0000259" key="10">
    <source>
        <dbReference type="PROSITE" id="PS50823"/>
    </source>
</evidence>
<dbReference type="InParanoid" id="A0A5C7F214"/>
<keyword evidence="5 7" id="KW-0694">RNA-binding</keyword>
<dbReference type="InterPro" id="IPR005225">
    <property type="entry name" value="Small_GTP-bd"/>
</dbReference>
<dbReference type="NCBIfam" id="TIGR00231">
    <property type="entry name" value="small_GTP"/>
    <property type="match status" value="1"/>
</dbReference>
<keyword evidence="3 7" id="KW-0690">Ribosome biogenesis</keyword>
<feature type="binding site" evidence="7">
    <location>
        <begin position="64"/>
        <end position="68"/>
    </location>
    <ligand>
        <name>GTP</name>
        <dbReference type="ChEBI" id="CHEBI:37565"/>
    </ligand>
</feature>
<evidence type="ECO:0000313" key="12">
    <source>
        <dbReference type="EMBL" id="TXF13587.1"/>
    </source>
</evidence>
<dbReference type="PROSITE" id="PS51713">
    <property type="entry name" value="G_ERA"/>
    <property type="match status" value="1"/>
</dbReference>
<dbReference type="InterPro" id="IPR015946">
    <property type="entry name" value="KH_dom-like_a/b"/>
</dbReference>
<feature type="region of interest" description="G5" evidence="8">
    <location>
        <begin position="155"/>
        <end position="157"/>
    </location>
</feature>
<dbReference type="SUPFAM" id="SSF52540">
    <property type="entry name" value="P-loop containing nucleoside triphosphate hydrolases"/>
    <property type="match status" value="1"/>
</dbReference>
<dbReference type="GO" id="GO:0005829">
    <property type="term" value="C:cytosol"/>
    <property type="evidence" value="ECO:0007669"/>
    <property type="project" value="TreeGrafter"/>
</dbReference>
<feature type="binding site" evidence="7">
    <location>
        <begin position="17"/>
        <end position="24"/>
    </location>
    <ligand>
        <name>GTP</name>
        <dbReference type="ChEBI" id="CHEBI:37565"/>
    </ligand>
</feature>
<reference evidence="12 13" key="1">
    <citation type="submission" date="2019-08" db="EMBL/GenBank/DDBJ databases">
        <title>Pelomicrobium methylotrophicum gen. nov., sp. nov. a moderately thermophilic, facultatively anaerobic, lithoautotrophic and methylotrophic bacterium isolated from a terrestrial mud volcano.</title>
        <authorList>
            <person name="Slobodkina G.B."/>
            <person name="Merkel A.Y."/>
            <person name="Slobodkin A.I."/>
        </authorList>
    </citation>
    <scope>NUCLEOTIDE SEQUENCE [LARGE SCALE GENOMIC DNA]</scope>
    <source>
        <strain evidence="12 13">SM250</strain>
    </source>
</reference>
<dbReference type="FunFam" id="3.30.300.20:FF:000003">
    <property type="entry name" value="GTPase Era"/>
    <property type="match status" value="1"/>
</dbReference>
<keyword evidence="7" id="KW-0963">Cytoplasm</keyword>
<sequence length="299" mass="33339">MTSTAQGFRSGYVAIVGRPNVGKSTLLNHLVGAKISIVSRRPQTTRHRVRGILTTDEAQLIFVDTPGFQTLHGGMLNRALNRSVVQTLGDVDVVLMVVEALRFNAGDRQVVALLDRNRPAILAVNKVDQVKDKRQLLPFIQQAAEAYPFAEIVPISAEKGTGLDELVASVRQYLPEGPPLYDLEEMTDASERFLAQELIREKLFRLLGEELPYATTVVVEAFKDEGGLKRIHAVIYVEKESQKAIVIGRKGEKLKEIASRARLDMEQLFGAKVFLDVWVKVRRGWSDDEKMLKSLGFGD</sequence>
<comment type="function">
    <text evidence="7">An essential GTPase that binds both GDP and GTP, with rapid nucleotide exchange. Plays a role in 16S rRNA processing and 30S ribosomal subunit biogenesis and possibly also in cell cycle regulation and energy metabolism.</text>
</comment>
<dbReference type="GO" id="GO:0070181">
    <property type="term" value="F:small ribosomal subunit rRNA binding"/>
    <property type="evidence" value="ECO:0007669"/>
    <property type="project" value="UniProtKB-UniRule"/>
</dbReference>
<evidence type="ECO:0000256" key="6">
    <source>
        <dbReference type="ARBA" id="ARBA00023134"/>
    </source>
</evidence>
<dbReference type="GO" id="GO:0043024">
    <property type="term" value="F:ribosomal small subunit binding"/>
    <property type="evidence" value="ECO:0007669"/>
    <property type="project" value="TreeGrafter"/>
</dbReference>
<evidence type="ECO:0000256" key="9">
    <source>
        <dbReference type="RuleBase" id="RU003761"/>
    </source>
</evidence>
<evidence type="ECO:0000259" key="11">
    <source>
        <dbReference type="PROSITE" id="PS51713"/>
    </source>
</evidence>
<comment type="caution">
    <text evidence="12">The sequence shown here is derived from an EMBL/GenBank/DDBJ whole genome shotgun (WGS) entry which is preliminary data.</text>
</comment>
<keyword evidence="4 7" id="KW-0547">Nucleotide-binding</keyword>
<dbReference type="InterPro" id="IPR027417">
    <property type="entry name" value="P-loop_NTPase"/>
</dbReference>